<dbReference type="OrthoDB" id="292479at2759"/>
<dbReference type="AlphaFoldDB" id="A0A8S1K5Z2"/>
<accession>A0A8S1K5Z2</accession>
<dbReference type="PANTHER" id="PTHR14513">
    <property type="entry name" value="PROTECTION OF TELOMERES 1"/>
    <property type="match status" value="1"/>
</dbReference>
<comment type="caution">
    <text evidence="5">The sequence shown here is derived from an EMBL/GenBank/DDBJ whole genome shotgun (WGS) entry which is preliminary data.</text>
</comment>
<feature type="domain" description="Telomeric single stranded DNA binding POT1/Cdc13" evidence="4">
    <location>
        <begin position="18"/>
        <end position="146"/>
    </location>
</feature>
<dbReference type="GO" id="GO:0016233">
    <property type="term" value="P:telomere capping"/>
    <property type="evidence" value="ECO:0007669"/>
    <property type="project" value="TreeGrafter"/>
</dbReference>
<dbReference type="InterPro" id="IPR028389">
    <property type="entry name" value="POT1"/>
</dbReference>
<dbReference type="InterPro" id="IPR011564">
    <property type="entry name" value="Telomer_end-bd_POT1/Cdc13"/>
</dbReference>
<dbReference type="Pfam" id="PF02765">
    <property type="entry name" value="POT1"/>
    <property type="match status" value="1"/>
</dbReference>
<keyword evidence="3" id="KW-0238">DNA-binding</keyword>
<sequence>MSLKEIVTIQNIFEALQSDEAEKQLRKKKLFAFIIDASQPKRLQGQGDYMQMIKIMDDSYNGYLTLFYFFKSLSDAAPLDTIGDIVFLKRYHYQLFNGEPQGRRNSFKTSYFLLFDASTLQLKFNPNDSSQPSSEELEYIQKLSQYSQQYLSLNSLLNLFWYGTTNPIFDGLFQIKELKENNIVLLNDSKNDQYILLCKALVDLEIQQGAIIKIRNIQISNDNEILINDKSNIMMLPNFCYDVQHFDEIIQTFPKIDFQKENYQQITIGSITQIKKKYENLQYVPLINLIKKQVQDNIIVIQGQIQSIQPTQIEEAFIYYNKFKSFSYKEVKANNLQISGLQKTLQIQINLRDASLEGTDFIIQILIFDNSSFFPFPIVWDNIEYMQTEYEKLLEKLILEQDQTHDFVLEILDSPDTIIYRVIDTKIIY</sequence>
<evidence type="ECO:0000313" key="5">
    <source>
        <dbReference type="EMBL" id="CAD8050237.1"/>
    </source>
</evidence>
<gene>
    <name evidence="5" type="ORF">PSON_ATCC_30995.1.T0040542</name>
</gene>
<evidence type="ECO:0000256" key="2">
    <source>
        <dbReference type="ARBA" id="ARBA00022454"/>
    </source>
</evidence>
<reference evidence="5" key="1">
    <citation type="submission" date="2021-01" db="EMBL/GenBank/DDBJ databases">
        <authorList>
            <consortium name="Genoscope - CEA"/>
            <person name="William W."/>
        </authorList>
    </citation>
    <scope>NUCLEOTIDE SEQUENCE</scope>
</reference>
<dbReference type="GO" id="GO:0032210">
    <property type="term" value="P:regulation of telomere maintenance via telomerase"/>
    <property type="evidence" value="ECO:0007669"/>
    <property type="project" value="TreeGrafter"/>
</dbReference>
<organism evidence="5 6">
    <name type="scientific">Paramecium sonneborni</name>
    <dbReference type="NCBI Taxonomy" id="65129"/>
    <lineage>
        <taxon>Eukaryota</taxon>
        <taxon>Sar</taxon>
        <taxon>Alveolata</taxon>
        <taxon>Ciliophora</taxon>
        <taxon>Intramacronucleata</taxon>
        <taxon>Oligohymenophorea</taxon>
        <taxon>Peniculida</taxon>
        <taxon>Parameciidae</taxon>
        <taxon>Paramecium</taxon>
    </lineage>
</organism>
<evidence type="ECO:0000313" key="6">
    <source>
        <dbReference type="Proteomes" id="UP000692954"/>
    </source>
</evidence>
<keyword evidence="6" id="KW-1185">Reference proteome</keyword>
<dbReference type="GO" id="GO:0000783">
    <property type="term" value="C:nuclear telomere cap complex"/>
    <property type="evidence" value="ECO:0007669"/>
    <property type="project" value="TreeGrafter"/>
</dbReference>
<dbReference type="Proteomes" id="UP000692954">
    <property type="component" value="Unassembled WGS sequence"/>
</dbReference>
<evidence type="ECO:0000259" key="4">
    <source>
        <dbReference type="Pfam" id="PF02765"/>
    </source>
</evidence>
<proteinExistence type="predicted"/>
<evidence type="ECO:0000256" key="3">
    <source>
        <dbReference type="ARBA" id="ARBA00023125"/>
    </source>
</evidence>
<keyword evidence="2" id="KW-0158">Chromosome</keyword>
<dbReference type="PANTHER" id="PTHR14513:SF0">
    <property type="entry name" value="PROTECTION OF TELOMERES PROTEIN 1"/>
    <property type="match status" value="1"/>
</dbReference>
<name>A0A8S1K5Z2_9CILI</name>
<protein>
    <recommendedName>
        <fullName evidence="4">Telomeric single stranded DNA binding POT1/Cdc13 domain-containing protein</fullName>
    </recommendedName>
</protein>
<dbReference type="GO" id="GO:0010521">
    <property type="term" value="F:telomerase inhibitor activity"/>
    <property type="evidence" value="ECO:0007669"/>
    <property type="project" value="TreeGrafter"/>
</dbReference>
<dbReference type="EMBL" id="CAJJDN010000004">
    <property type="protein sequence ID" value="CAD8050237.1"/>
    <property type="molecule type" value="Genomic_DNA"/>
</dbReference>
<evidence type="ECO:0000256" key="1">
    <source>
        <dbReference type="ARBA" id="ARBA00004286"/>
    </source>
</evidence>
<dbReference type="GO" id="GO:0098505">
    <property type="term" value="F:G-rich strand telomeric DNA binding"/>
    <property type="evidence" value="ECO:0007669"/>
    <property type="project" value="TreeGrafter"/>
</dbReference>
<comment type="subcellular location">
    <subcellularLocation>
        <location evidence="1">Chromosome</location>
    </subcellularLocation>
</comment>